<gene>
    <name evidence="5" type="ORF">CR159_12910</name>
</gene>
<accession>A0A2N4U396</accession>
<dbReference type="Pfam" id="PF25800">
    <property type="entry name" value="FimV_N"/>
    <property type="match status" value="1"/>
</dbReference>
<keyword evidence="3" id="KW-0472">Membrane</keyword>
<reference evidence="5 6" key="1">
    <citation type="submission" date="2017-10" db="EMBL/GenBank/DDBJ databases">
        <title>Two draft genome sequences of Pusillimonas sp. strains isolated from a nitrate- and radionuclide-contaminated groundwater in Russia.</title>
        <authorList>
            <person name="Grouzdev D.S."/>
            <person name="Tourova T.P."/>
            <person name="Goeva M.A."/>
            <person name="Babich T.L."/>
            <person name="Sokolova D.S."/>
            <person name="Abdullin R."/>
            <person name="Poltaraus A.B."/>
            <person name="Toshchakov S.V."/>
            <person name="Nazina T.N."/>
        </authorList>
    </citation>
    <scope>NUCLEOTIDE SEQUENCE [LARGE SCALE GENOMIC DNA]</scope>
    <source>
        <strain evidence="5 6">JR1/69-3-13</strain>
    </source>
</reference>
<dbReference type="InterPro" id="IPR036779">
    <property type="entry name" value="LysM_dom_sf"/>
</dbReference>
<dbReference type="Proteomes" id="UP000234190">
    <property type="component" value="Unassembled WGS sequence"/>
</dbReference>
<dbReference type="InterPro" id="IPR018392">
    <property type="entry name" value="LysM"/>
</dbReference>
<feature type="transmembrane region" description="Helical" evidence="3">
    <location>
        <begin position="644"/>
        <end position="663"/>
    </location>
</feature>
<evidence type="ECO:0000256" key="1">
    <source>
        <dbReference type="SAM" id="Coils"/>
    </source>
</evidence>
<feature type="domain" description="FimV N-terminal" evidence="4">
    <location>
        <begin position="38"/>
        <end position="141"/>
    </location>
</feature>
<evidence type="ECO:0000256" key="3">
    <source>
        <dbReference type="SAM" id="Phobius"/>
    </source>
</evidence>
<feature type="compositionally biased region" description="Low complexity" evidence="2">
    <location>
        <begin position="567"/>
        <end position="615"/>
    </location>
</feature>
<dbReference type="OrthoDB" id="5298707at2"/>
<dbReference type="RefSeq" id="WP_102074373.1">
    <property type="nucleotide sequence ID" value="NZ_PDNW01000010.1"/>
</dbReference>
<feature type="coiled-coil region" evidence="1">
    <location>
        <begin position="334"/>
        <end position="361"/>
    </location>
</feature>
<dbReference type="CDD" id="cd00118">
    <property type="entry name" value="LysM"/>
    <property type="match status" value="1"/>
</dbReference>
<organism evidence="5 6">
    <name type="scientific">Pollutimonas subterranea</name>
    <dbReference type="NCBI Taxonomy" id="2045210"/>
    <lineage>
        <taxon>Bacteria</taxon>
        <taxon>Pseudomonadati</taxon>
        <taxon>Pseudomonadota</taxon>
        <taxon>Betaproteobacteria</taxon>
        <taxon>Burkholderiales</taxon>
        <taxon>Alcaligenaceae</taxon>
        <taxon>Pollutimonas</taxon>
    </lineage>
</organism>
<evidence type="ECO:0000256" key="2">
    <source>
        <dbReference type="SAM" id="MobiDB-lite"/>
    </source>
</evidence>
<keyword evidence="3" id="KW-1133">Transmembrane helix</keyword>
<feature type="compositionally biased region" description="Gly residues" evidence="2">
    <location>
        <begin position="533"/>
        <end position="555"/>
    </location>
</feature>
<evidence type="ECO:0000313" key="6">
    <source>
        <dbReference type="Proteomes" id="UP000234190"/>
    </source>
</evidence>
<evidence type="ECO:0000313" key="5">
    <source>
        <dbReference type="EMBL" id="PLC49498.1"/>
    </source>
</evidence>
<feature type="compositionally biased region" description="Gly residues" evidence="2">
    <location>
        <begin position="303"/>
        <end position="313"/>
    </location>
</feature>
<feature type="region of interest" description="Disordered" evidence="2">
    <location>
        <begin position="258"/>
        <end position="321"/>
    </location>
</feature>
<keyword evidence="1" id="KW-0175">Coiled coil</keyword>
<dbReference type="InterPro" id="IPR020012">
    <property type="entry name" value="LysM_FimV"/>
</dbReference>
<feature type="region of interest" description="Disordered" evidence="2">
    <location>
        <begin position="381"/>
        <end position="630"/>
    </location>
</feature>
<dbReference type="InterPro" id="IPR057840">
    <property type="entry name" value="FimV_N"/>
</dbReference>
<feature type="compositionally biased region" description="Gly residues" evidence="2">
    <location>
        <begin position="511"/>
        <end position="523"/>
    </location>
</feature>
<feature type="compositionally biased region" description="Low complexity" evidence="2">
    <location>
        <begin position="485"/>
        <end position="499"/>
    </location>
</feature>
<protein>
    <recommendedName>
        <fullName evidence="4">FimV N-terminal domain-containing protein</fullName>
    </recommendedName>
</protein>
<feature type="compositionally biased region" description="Low complexity" evidence="2">
    <location>
        <begin position="386"/>
        <end position="451"/>
    </location>
</feature>
<comment type="caution">
    <text evidence="5">The sequence shown here is derived from an EMBL/GenBank/DDBJ whole genome shotgun (WGS) entry which is preliminary data.</text>
</comment>
<name>A0A2N4U396_9BURK</name>
<dbReference type="AlphaFoldDB" id="A0A2N4U396"/>
<keyword evidence="6" id="KW-1185">Reference proteome</keyword>
<dbReference type="Gene3D" id="3.10.350.10">
    <property type="entry name" value="LysM domain"/>
    <property type="match status" value="1"/>
</dbReference>
<dbReference type="EMBL" id="PDNW01000010">
    <property type="protein sequence ID" value="PLC49498.1"/>
    <property type="molecule type" value="Genomic_DNA"/>
</dbReference>
<dbReference type="NCBIfam" id="TIGR03505">
    <property type="entry name" value="FimV_core"/>
    <property type="match status" value="1"/>
</dbReference>
<feature type="compositionally biased region" description="Low complexity" evidence="2">
    <location>
        <begin position="281"/>
        <end position="299"/>
    </location>
</feature>
<sequence length="707" mass="70257">MHMSRRVSSSAPVVLAPRLLIGALAATLLMCSTAYAAGFGHSRITSKLGQPLRIDVPVKQLSADDLRSIQVSPAPAAAWVQSGLTPPVDLGTLQTRLADGLTPGSKVIQVRSTQAFDKPVADLLLDIRTASGQQRYQVSLLTHSSTMAKAGVSRSIRVRQGDTMFDIAQRHAVPGVTVYQMMIALQRENPKAFIENNLNLVKAGSTLSMPGMAQLTAISGREARRIFHKQAQAFALYRQRLAGQAAVVGQEGSAAKGVVSAASTPDEAQPEQGQRDQLRLSGSPAPSAAAGGASGGNSARTNGQGGAAAGNGAAGAQSSADVRADDRLATQKGIEDSEARVSQLERNVKDLNQALQAQGEAATGLLADGAKGLGITLPGLAGNVSGTGDSTRTGSGSSSGNTRAGADSSVAGAGVSTGTGASANSGASSNASTSPGTNGSVTGGANAMGNARRGDANKVGDSVAAATAGNAPGSTADAGSNQTRASTSDSAGATSANGAPADDQANTGQGTSSGPGTGSGTTQGMGATPDQGAGMGQGQGSGARAGGGADVGGAGTPSNGNAGPGTAGTTTATTTPSGSQATNNANGTTNNANGTTSNSNNSSNSSNNTTGTLSSPSGANGPDGVTEPISSKAEQTVSWIQEHMLGVITGLLALLVLIIAWILRRANASHDDDHPGLVTEAMVKEKLDQINLDLEHSTPDDSSTRRR</sequence>
<proteinExistence type="predicted"/>
<evidence type="ECO:0000259" key="4">
    <source>
        <dbReference type="Pfam" id="PF25800"/>
    </source>
</evidence>
<keyword evidence="3" id="KW-0812">Transmembrane</keyword>